<dbReference type="PROSITE" id="PS51352">
    <property type="entry name" value="THIOREDOXIN_2"/>
    <property type="match status" value="1"/>
</dbReference>
<gene>
    <name evidence="7" type="ORF">ACFS6H_08905</name>
</gene>
<feature type="chain" id="PRO_5045144246" evidence="5">
    <location>
        <begin position="20"/>
        <end position="381"/>
    </location>
</feature>
<feature type="domain" description="Thioredoxin" evidence="6">
    <location>
        <begin position="235"/>
        <end position="381"/>
    </location>
</feature>
<dbReference type="Proteomes" id="UP001597511">
    <property type="component" value="Unassembled WGS sequence"/>
</dbReference>
<feature type="signal peptide" evidence="5">
    <location>
        <begin position="1"/>
        <end position="19"/>
    </location>
</feature>
<organism evidence="7 8">
    <name type="scientific">Terrimonas rubra</name>
    <dbReference type="NCBI Taxonomy" id="1035890"/>
    <lineage>
        <taxon>Bacteria</taxon>
        <taxon>Pseudomonadati</taxon>
        <taxon>Bacteroidota</taxon>
        <taxon>Chitinophagia</taxon>
        <taxon>Chitinophagales</taxon>
        <taxon>Chitinophagaceae</taxon>
        <taxon>Terrimonas</taxon>
    </lineage>
</organism>
<protein>
    <submittedName>
        <fullName evidence="7">TlpA family protein disulfide reductase</fullName>
    </submittedName>
</protein>
<reference evidence="8" key="1">
    <citation type="journal article" date="2019" name="Int. J. Syst. Evol. Microbiol.">
        <title>The Global Catalogue of Microorganisms (GCM) 10K type strain sequencing project: providing services to taxonomists for standard genome sequencing and annotation.</title>
        <authorList>
            <consortium name="The Broad Institute Genomics Platform"/>
            <consortium name="The Broad Institute Genome Sequencing Center for Infectious Disease"/>
            <person name="Wu L."/>
            <person name="Ma J."/>
        </authorList>
    </citation>
    <scope>NUCLEOTIDE SEQUENCE [LARGE SCALE GENOMIC DNA]</scope>
    <source>
        <strain evidence="8">KCTC 23299</strain>
    </source>
</reference>
<dbReference type="Pfam" id="PF13905">
    <property type="entry name" value="Thioredoxin_8"/>
    <property type="match status" value="1"/>
</dbReference>
<dbReference type="SUPFAM" id="SSF52833">
    <property type="entry name" value="Thioredoxin-like"/>
    <property type="match status" value="1"/>
</dbReference>
<dbReference type="PANTHER" id="PTHR42852:SF6">
    <property type="entry name" value="THIOL:DISULFIDE INTERCHANGE PROTEIN DSBE"/>
    <property type="match status" value="1"/>
</dbReference>
<dbReference type="InterPro" id="IPR013766">
    <property type="entry name" value="Thioredoxin_domain"/>
</dbReference>
<dbReference type="RefSeq" id="WP_386097434.1">
    <property type="nucleotide sequence ID" value="NZ_JBHUOZ010000002.1"/>
</dbReference>
<keyword evidence="4" id="KW-0676">Redox-active center</keyword>
<evidence type="ECO:0000313" key="8">
    <source>
        <dbReference type="Proteomes" id="UP001597511"/>
    </source>
</evidence>
<evidence type="ECO:0000259" key="6">
    <source>
        <dbReference type="PROSITE" id="PS51352"/>
    </source>
</evidence>
<comment type="subcellular location">
    <subcellularLocation>
        <location evidence="1">Cell envelope</location>
    </subcellularLocation>
</comment>
<dbReference type="InterPro" id="IPR036249">
    <property type="entry name" value="Thioredoxin-like_sf"/>
</dbReference>
<name>A0ABW6A7Z4_9BACT</name>
<proteinExistence type="predicted"/>
<evidence type="ECO:0000256" key="5">
    <source>
        <dbReference type="SAM" id="SignalP"/>
    </source>
</evidence>
<evidence type="ECO:0000256" key="3">
    <source>
        <dbReference type="ARBA" id="ARBA00023157"/>
    </source>
</evidence>
<comment type="caution">
    <text evidence="7">The sequence shown here is derived from an EMBL/GenBank/DDBJ whole genome shotgun (WGS) entry which is preliminary data.</text>
</comment>
<keyword evidence="3" id="KW-1015">Disulfide bond</keyword>
<evidence type="ECO:0000256" key="2">
    <source>
        <dbReference type="ARBA" id="ARBA00022748"/>
    </source>
</evidence>
<dbReference type="EMBL" id="JBHUOZ010000002">
    <property type="protein sequence ID" value="MFD2919823.1"/>
    <property type="molecule type" value="Genomic_DNA"/>
</dbReference>
<evidence type="ECO:0000313" key="7">
    <source>
        <dbReference type="EMBL" id="MFD2919823.1"/>
    </source>
</evidence>
<keyword evidence="2" id="KW-0201">Cytochrome c-type biogenesis</keyword>
<accession>A0ABW6A7Z4</accession>
<evidence type="ECO:0000256" key="1">
    <source>
        <dbReference type="ARBA" id="ARBA00004196"/>
    </source>
</evidence>
<evidence type="ECO:0000256" key="4">
    <source>
        <dbReference type="ARBA" id="ARBA00023284"/>
    </source>
</evidence>
<dbReference type="InterPro" id="IPR050553">
    <property type="entry name" value="Thioredoxin_ResA/DsbE_sf"/>
</dbReference>
<keyword evidence="8" id="KW-1185">Reference proteome</keyword>
<dbReference type="CDD" id="cd02966">
    <property type="entry name" value="TlpA_like_family"/>
    <property type="match status" value="1"/>
</dbReference>
<dbReference type="InterPro" id="IPR012336">
    <property type="entry name" value="Thioredoxin-like_fold"/>
</dbReference>
<sequence length="381" mass="44815">MKILLLSIFLSFFFTRLMAQQSFELSGSVSLKTATISLLTQDSAIDDIDVATRNGWYKLTGKISENFAYVCLVLEDSQTNIGSWYFFIKPGKMKIDISLNKKTGKYELSYHNIPFVNENREYEKLKTIENSKKLKILEFRRLNNYKKEVIADSINGVYKLINDEWINTMISFVKKDFNTYINLFIFNKEIISSPIGRIRSSVDSLLNMYYSFSEELRNTKIGLHIETELLKRKRVAIGQFAPAFSFTDSLLHQYRLTDLIKQKYVLLSFWDSGCKPCIQSFPMIKSLYTRYKDVLEIVYVSLDPMEVTWKKSLQRYKLPWINTCNLEPYVKDYNLQMLYNVQFVPQYFLLSKDSEIIYHNTQSGDNDDYEKLQETIKKLVE</sequence>
<dbReference type="PANTHER" id="PTHR42852">
    <property type="entry name" value="THIOL:DISULFIDE INTERCHANGE PROTEIN DSBE"/>
    <property type="match status" value="1"/>
</dbReference>
<dbReference type="Gene3D" id="3.40.30.10">
    <property type="entry name" value="Glutaredoxin"/>
    <property type="match status" value="1"/>
</dbReference>
<keyword evidence="5" id="KW-0732">Signal</keyword>